<feature type="region of interest" description="Disordered" evidence="1">
    <location>
        <begin position="318"/>
        <end position="338"/>
    </location>
</feature>
<keyword evidence="2" id="KW-0812">Transmembrane</keyword>
<dbReference type="AlphaFoldDB" id="A0A840TX81"/>
<evidence type="ECO:0000313" key="3">
    <source>
        <dbReference type="EMBL" id="MBB5287545.1"/>
    </source>
</evidence>
<evidence type="ECO:0000256" key="1">
    <source>
        <dbReference type="SAM" id="MobiDB-lite"/>
    </source>
</evidence>
<reference evidence="3 4" key="1">
    <citation type="submission" date="2020-08" db="EMBL/GenBank/DDBJ databases">
        <title>Genomic Encyclopedia of Type Strains, Phase IV (KMG-IV): sequencing the most valuable type-strain genomes for metagenomic binning, comparative biology and taxonomic classification.</title>
        <authorList>
            <person name="Goeker M."/>
        </authorList>
    </citation>
    <scope>NUCLEOTIDE SEQUENCE [LARGE SCALE GENOMIC DNA]</scope>
    <source>
        <strain evidence="3 4">DSM 105074</strain>
    </source>
</reference>
<dbReference type="Pfam" id="PF03929">
    <property type="entry name" value="PepSY_TM"/>
    <property type="match status" value="1"/>
</dbReference>
<keyword evidence="2" id="KW-0472">Membrane</keyword>
<accession>A0A840TX81</accession>
<feature type="transmembrane region" description="Helical" evidence="2">
    <location>
        <begin position="25"/>
        <end position="47"/>
    </location>
</feature>
<organism evidence="3 4">
    <name type="scientific">Rhabdobacter roseus</name>
    <dbReference type="NCBI Taxonomy" id="1655419"/>
    <lineage>
        <taxon>Bacteria</taxon>
        <taxon>Pseudomonadati</taxon>
        <taxon>Bacteroidota</taxon>
        <taxon>Cytophagia</taxon>
        <taxon>Cytophagales</taxon>
        <taxon>Cytophagaceae</taxon>
        <taxon>Rhabdobacter</taxon>
    </lineage>
</organism>
<dbReference type="InterPro" id="IPR005625">
    <property type="entry name" value="PepSY-ass_TM"/>
</dbReference>
<feature type="compositionally biased region" description="Gly residues" evidence="1">
    <location>
        <begin position="162"/>
        <end position="175"/>
    </location>
</feature>
<comment type="caution">
    <text evidence="3">The sequence shown here is derived from an EMBL/GenBank/DDBJ whole genome shotgun (WGS) entry which is preliminary data.</text>
</comment>
<keyword evidence="4" id="KW-1185">Reference proteome</keyword>
<feature type="transmembrane region" description="Helical" evidence="2">
    <location>
        <begin position="235"/>
        <end position="255"/>
    </location>
</feature>
<feature type="compositionally biased region" description="Pro residues" evidence="1">
    <location>
        <begin position="327"/>
        <end position="337"/>
    </location>
</feature>
<keyword evidence="2" id="KW-1133">Transmembrane helix</keyword>
<dbReference type="Proteomes" id="UP000557307">
    <property type="component" value="Unassembled WGS sequence"/>
</dbReference>
<evidence type="ECO:0000256" key="2">
    <source>
        <dbReference type="SAM" id="Phobius"/>
    </source>
</evidence>
<dbReference type="EMBL" id="JACHGF010000020">
    <property type="protein sequence ID" value="MBB5287545.1"/>
    <property type="molecule type" value="Genomic_DNA"/>
</dbReference>
<feature type="transmembrane region" description="Helical" evidence="2">
    <location>
        <begin position="285"/>
        <end position="305"/>
    </location>
</feature>
<dbReference type="PANTHER" id="PTHR34219:SF3">
    <property type="entry name" value="BLL7967 PROTEIN"/>
    <property type="match status" value="1"/>
</dbReference>
<dbReference type="PANTHER" id="PTHR34219">
    <property type="entry name" value="IRON-REGULATED INNER MEMBRANE PROTEIN-RELATED"/>
    <property type="match status" value="1"/>
</dbReference>
<feature type="compositionally biased region" description="Basic and acidic residues" evidence="1">
    <location>
        <begin position="105"/>
        <end position="159"/>
    </location>
</feature>
<gene>
    <name evidence="3" type="ORF">HNQ92_005709</name>
</gene>
<feature type="region of interest" description="Disordered" evidence="1">
    <location>
        <begin position="86"/>
        <end position="175"/>
    </location>
</feature>
<evidence type="ECO:0000313" key="4">
    <source>
        <dbReference type="Proteomes" id="UP000557307"/>
    </source>
</evidence>
<sequence>MAAEKKKSPQTPWQRVRKLLNDLHLWMGLASGLVVFVICLSGTIYVYNTEIREIASPELYRVEPLAERLPAEELIKHVKASTGGKVLSLKVPHDPARSYQVTVRPAEEKKDAEPGSEPKRGDGKRDEAEAKTEKSGEAPQRKETENSARDKPKEGESRRSGGPAGPGAGPGGPGGRGIAYLVNPYTADILGEARAKTATSEFMQTMFSLHRWLLLDKIEEPLLGELPNRKLGSYISGWATILFTLGVLTGIVIWFPQKVKNWRQGLSVKWSGNWKRINHDLHNTLGFYACILLFLMGVTGPFFSFDWYREGLRKTLGTYQPEDAPRPEPPQSQPPAPGQQALVLSIADYLAAADEVLAYPGDYTLTLPTDSTAAVTISKNRTGFFAPAAADRLLLDQYTGRVLSVEVFRDKPFNERVSGSIKALHLGDVYGPFSKLLYFIACLIATSLPITGTLIWLNKMKPKKAKKSSEKVLVD</sequence>
<name>A0A840TX81_9BACT</name>
<feature type="transmembrane region" description="Helical" evidence="2">
    <location>
        <begin position="436"/>
        <end position="457"/>
    </location>
</feature>
<proteinExistence type="predicted"/>
<dbReference type="RefSeq" id="WP_184179921.1">
    <property type="nucleotide sequence ID" value="NZ_JACHGF010000020.1"/>
</dbReference>
<protein>
    <submittedName>
        <fullName evidence="3">Putative iron-regulated membrane protein</fullName>
    </submittedName>
</protein>